<protein>
    <submittedName>
        <fullName evidence="1">Uncharacterized protein</fullName>
    </submittedName>
</protein>
<name>A0A9P4G9P9_9PLEO</name>
<organism evidence="1 2">
    <name type="scientific">Cucurbitaria berberidis CBS 394.84</name>
    <dbReference type="NCBI Taxonomy" id="1168544"/>
    <lineage>
        <taxon>Eukaryota</taxon>
        <taxon>Fungi</taxon>
        <taxon>Dikarya</taxon>
        <taxon>Ascomycota</taxon>
        <taxon>Pezizomycotina</taxon>
        <taxon>Dothideomycetes</taxon>
        <taxon>Pleosporomycetidae</taxon>
        <taxon>Pleosporales</taxon>
        <taxon>Pleosporineae</taxon>
        <taxon>Cucurbitariaceae</taxon>
        <taxon>Cucurbitaria</taxon>
    </lineage>
</organism>
<dbReference type="RefSeq" id="XP_040784306.1">
    <property type="nucleotide sequence ID" value="XM_040926976.1"/>
</dbReference>
<comment type="caution">
    <text evidence="1">The sequence shown here is derived from an EMBL/GenBank/DDBJ whole genome shotgun (WGS) entry which is preliminary data.</text>
</comment>
<dbReference type="Proteomes" id="UP000800039">
    <property type="component" value="Unassembled WGS sequence"/>
</dbReference>
<keyword evidence="2" id="KW-1185">Reference proteome</keyword>
<dbReference type="AlphaFoldDB" id="A0A9P4G9P9"/>
<evidence type="ECO:0000313" key="2">
    <source>
        <dbReference type="Proteomes" id="UP000800039"/>
    </source>
</evidence>
<dbReference type="GeneID" id="63844228"/>
<gene>
    <name evidence="1" type="ORF">K460DRAFT_172461</name>
</gene>
<accession>A0A9P4G9P9</accession>
<dbReference type="EMBL" id="ML976618">
    <property type="protein sequence ID" value="KAF1841743.1"/>
    <property type="molecule type" value="Genomic_DNA"/>
</dbReference>
<reference evidence="1" key="1">
    <citation type="submission" date="2020-01" db="EMBL/GenBank/DDBJ databases">
        <authorList>
            <consortium name="DOE Joint Genome Institute"/>
            <person name="Haridas S."/>
            <person name="Albert R."/>
            <person name="Binder M."/>
            <person name="Bloem J."/>
            <person name="Labutti K."/>
            <person name="Salamov A."/>
            <person name="Andreopoulos B."/>
            <person name="Baker S.E."/>
            <person name="Barry K."/>
            <person name="Bills G."/>
            <person name="Bluhm B.H."/>
            <person name="Cannon C."/>
            <person name="Castanera R."/>
            <person name="Culley D.E."/>
            <person name="Daum C."/>
            <person name="Ezra D."/>
            <person name="Gonzalez J.B."/>
            <person name="Henrissat B."/>
            <person name="Kuo A."/>
            <person name="Liang C."/>
            <person name="Lipzen A."/>
            <person name="Lutzoni F."/>
            <person name="Magnuson J."/>
            <person name="Mondo S."/>
            <person name="Nolan M."/>
            <person name="Ohm R."/>
            <person name="Pangilinan J."/>
            <person name="Park H.-J."/>
            <person name="Ramirez L."/>
            <person name="Alfaro M."/>
            <person name="Sun H."/>
            <person name="Tritt A."/>
            <person name="Yoshinaga Y."/>
            <person name="Zwiers L.-H."/>
            <person name="Turgeon B.G."/>
            <person name="Goodwin S.B."/>
            <person name="Spatafora J.W."/>
            <person name="Crous P.W."/>
            <person name="Grigoriev I.V."/>
        </authorList>
    </citation>
    <scope>NUCLEOTIDE SEQUENCE</scope>
    <source>
        <strain evidence="1">CBS 394.84</strain>
    </source>
</reference>
<proteinExistence type="predicted"/>
<evidence type="ECO:0000313" key="1">
    <source>
        <dbReference type="EMBL" id="KAF1841743.1"/>
    </source>
</evidence>
<sequence>MKIKIKIKMKADKSLIRLLPSSQQRAPSLREKAFLSSLLCSLVVPSWHWLLPCGHACAGSSELQAYAPPSAIPQTCHGPITSELVQKYIDCPCLVYYTPMLSPSLTMLMLFLPSPPLDYRTLPLSRNASNLLL</sequence>